<evidence type="ECO:0008006" key="4">
    <source>
        <dbReference type="Google" id="ProtNLM"/>
    </source>
</evidence>
<evidence type="ECO:0000256" key="1">
    <source>
        <dbReference type="SAM" id="MobiDB-lite"/>
    </source>
</evidence>
<organism evidence="2 3">
    <name type="scientific">Eumeta variegata</name>
    <name type="common">Bagworm moth</name>
    <name type="synonym">Eumeta japonica</name>
    <dbReference type="NCBI Taxonomy" id="151549"/>
    <lineage>
        <taxon>Eukaryota</taxon>
        <taxon>Metazoa</taxon>
        <taxon>Ecdysozoa</taxon>
        <taxon>Arthropoda</taxon>
        <taxon>Hexapoda</taxon>
        <taxon>Insecta</taxon>
        <taxon>Pterygota</taxon>
        <taxon>Neoptera</taxon>
        <taxon>Endopterygota</taxon>
        <taxon>Lepidoptera</taxon>
        <taxon>Glossata</taxon>
        <taxon>Ditrysia</taxon>
        <taxon>Tineoidea</taxon>
        <taxon>Psychidae</taxon>
        <taxon>Oiketicinae</taxon>
        <taxon>Eumeta</taxon>
    </lineage>
</organism>
<comment type="caution">
    <text evidence="2">The sequence shown here is derived from an EMBL/GenBank/DDBJ whole genome shotgun (WGS) entry which is preliminary data.</text>
</comment>
<reference evidence="2 3" key="1">
    <citation type="journal article" date="2019" name="Commun. Biol.">
        <title>The bagworm genome reveals a unique fibroin gene that provides high tensile strength.</title>
        <authorList>
            <person name="Kono N."/>
            <person name="Nakamura H."/>
            <person name="Ohtoshi R."/>
            <person name="Tomita M."/>
            <person name="Numata K."/>
            <person name="Arakawa K."/>
        </authorList>
    </citation>
    <scope>NUCLEOTIDE SEQUENCE [LARGE SCALE GENOMIC DNA]</scope>
</reference>
<protein>
    <recommendedName>
        <fullName evidence="4">Mariner Mos1 transposase</fullName>
    </recommendedName>
</protein>
<dbReference type="AlphaFoldDB" id="A0A4C1WBX4"/>
<sequence>MLTGEFKEGCLKSIIVPQNIDATYRHVTRREIKASLGTSTTSIHKARVDWRKKIIKKYDHGAPKAVYNVYRGDESKVYAYDPETKQQSKAGVFQDKPNPTKVIHAKSTG</sequence>
<dbReference type="OrthoDB" id="10017160at2759"/>
<keyword evidence="3" id="KW-1185">Reference proteome</keyword>
<proteinExistence type="predicted"/>
<evidence type="ECO:0000313" key="3">
    <source>
        <dbReference type="Proteomes" id="UP000299102"/>
    </source>
</evidence>
<feature type="region of interest" description="Disordered" evidence="1">
    <location>
        <begin position="88"/>
        <end position="109"/>
    </location>
</feature>
<accession>A0A4C1WBX4</accession>
<evidence type="ECO:0000313" key="2">
    <source>
        <dbReference type="EMBL" id="GBP47969.1"/>
    </source>
</evidence>
<name>A0A4C1WBX4_EUMVA</name>
<dbReference type="Proteomes" id="UP000299102">
    <property type="component" value="Unassembled WGS sequence"/>
</dbReference>
<gene>
    <name evidence="2" type="ORF">EVAR_40393_1</name>
</gene>
<dbReference type="EMBL" id="BGZK01000514">
    <property type="protein sequence ID" value="GBP47969.1"/>
    <property type="molecule type" value="Genomic_DNA"/>
</dbReference>